<organism evidence="1 2">
    <name type="scientific">Thermus brevis</name>
    <dbReference type="NCBI Taxonomy" id="2862456"/>
    <lineage>
        <taxon>Bacteria</taxon>
        <taxon>Thermotogati</taxon>
        <taxon>Deinococcota</taxon>
        <taxon>Deinococci</taxon>
        <taxon>Thermales</taxon>
        <taxon>Thermaceae</taxon>
        <taxon>Thermus</taxon>
    </lineage>
</organism>
<proteinExistence type="predicted"/>
<evidence type="ECO:0000313" key="2">
    <source>
        <dbReference type="Proteomes" id="UP000724268"/>
    </source>
</evidence>
<keyword evidence="2" id="KW-1185">Reference proteome</keyword>
<gene>
    <name evidence="1" type="ORF">KZX47_08825</name>
</gene>
<sequence length="66" mass="7607">MSREELKAVILELLREDPEVRASLAEVLQGVRPRPLEEAARGIAKVLAEAEREWLARQERRSREEA</sequence>
<evidence type="ECO:0000313" key="1">
    <source>
        <dbReference type="EMBL" id="MBW6395249.1"/>
    </source>
</evidence>
<dbReference type="Proteomes" id="UP000724268">
    <property type="component" value="Unassembled WGS sequence"/>
</dbReference>
<name>A0ABS6ZYW9_9DEIN</name>
<protein>
    <submittedName>
        <fullName evidence="1">Uncharacterized protein</fullName>
    </submittedName>
</protein>
<dbReference type="EMBL" id="JAHXRS010000015">
    <property type="protein sequence ID" value="MBW6395249.1"/>
    <property type="molecule type" value="Genomic_DNA"/>
</dbReference>
<reference evidence="1 2" key="1">
    <citation type="submission" date="2021-07" db="EMBL/GenBank/DDBJ databases">
        <title>Thermus aquaticus gen. n. and sp. n., a nonsporulating extreme thermophile.</title>
        <authorList>
            <person name="Hu C.-J."/>
            <person name="Li W.-J."/>
            <person name="Xian W.-D."/>
        </authorList>
    </citation>
    <scope>NUCLEOTIDE SEQUENCE [LARGE SCALE GENOMIC DNA]</scope>
    <source>
        <strain evidence="1 2">SYSU G05001</strain>
    </source>
</reference>
<dbReference type="RefSeq" id="WP_219759773.1">
    <property type="nucleotide sequence ID" value="NZ_JAHXRS010000015.1"/>
</dbReference>
<accession>A0ABS6ZYW9</accession>
<comment type="caution">
    <text evidence="1">The sequence shown here is derived from an EMBL/GenBank/DDBJ whole genome shotgun (WGS) entry which is preliminary data.</text>
</comment>